<feature type="region of interest" description="Disordered" evidence="1">
    <location>
        <begin position="231"/>
        <end position="251"/>
    </location>
</feature>
<feature type="transmembrane region" description="Helical" evidence="2">
    <location>
        <begin position="566"/>
        <end position="590"/>
    </location>
</feature>
<dbReference type="Proteomes" id="UP000094043">
    <property type="component" value="Chromosome 2"/>
</dbReference>
<feature type="region of interest" description="Disordered" evidence="1">
    <location>
        <begin position="98"/>
        <end position="174"/>
    </location>
</feature>
<keyword evidence="2" id="KW-1133">Transmembrane helix</keyword>
<dbReference type="EMBL" id="CP143785">
    <property type="protein sequence ID" value="WVN87071.1"/>
    <property type="molecule type" value="Genomic_DNA"/>
</dbReference>
<reference evidence="3" key="1">
    <citation type="submission" date="2016-06" db="EMBL/GenBank/DDBJ databases">
        <authorList>
            <person name="Cuomo C."/>
            <person name="Litvintseva A."/>
            <person name="Heitman J."/>
            <person name="Chen Y."/>
            <person name="Sun S."/>
            <person name="Springer D."/>
            <person name="Dromer F."/>
            <person name="Young S."/>
            <person name="Zeng Q."/>
            <person name="Chapman S."/>
            <person name="Gujja S."/>
            <person name="Saif S."/>
            <person name="Birren B."/>
        </authorList>
    </citation>
    <scope>NUCLEOTIDE SEQUENCE</scope>
    <source>
        <strain evidence="3">CBS 7841</strain>
    </source>
</reference>
<feature type="transmembrane region" description="Helical" evidence="2">
    <location>
        <begin position="602"/>
        <end position="620"/>
    </location>
</feature>
<dbReference type="PANTHER" id="PTHR35872">
    <property type="entry name" value="INTEGRAL MEMBRANE PROTEIN (AFU_ORTHOLOGUE AFUA_5G07110)"/>
    <property type="match status" value="1"/>
</dbReference>
<dbReference type="GeneID" id="91086459"/>
<gene>
    <name evidence="3" type="ORF">L203_102247</name>
</gene>
<reference evidence="3" key="2">
    <citation type="journal article" date="2022" name="Elife">
        <title>Obligate sexual reproduction of a homothallic fungus closely related to the Cryptococcus pathogenic species complex.</title>
        <authorList>
            <person name="Passer A.R."/>
            <person name="Clancey S.A."/>
            <person name="Shea T."/>
            <person name="David-Palma M."/>
            <person name="Averette A.F."/>
            <person name="Boekhout T."/>
            <person name="Porcel B.M."/>
            <person name="Nowrousian M."/>
            <person name="Cuomo C.A."/>
            <person name="Sun S."/>
            <person name="Heitman J."/>
            <person name="Coelho M.A."/>
        </authorList>
    </citation>
    <scope>NUCLEOTIDE SEQUENCE</scope>
    <source>
        <strain evidence="3">CBS 7841</strain>
    </source>
</reference>
<dbReference type="AlphaFoldDB" id="A0AAJ8JRL0"/>
<feature type="compositionally biased region" description="Polar residues" evidence="1">
    <location>
        <begin position="239"/>
        <end position="251"/>
    </location>
</feature>
<feature type="compositionally biased region" description="Polar residues" evidence="1">
    <location>
        <begin position="771"/>
        <end position="781"/>
    </location>
</feature>
<accession>A0AAJ8JRL0</accession>
<reference evidence="3" key="3">
    <citation type="submission" date="2024-01" db="EMBL/GenBank/DDBJ databases">
        <authorList>
            <person name="Coelho M.A."/>
            <person name="David-Palma M."/>
            <person name="Shea T."/>
            <person name="Sun S."/>
            <person name="Cuomo C.A."/>
            <person name="Heitman J."/>
        </authorList>
    </citation>
    <scope>NUCLEOTIDE SEQUENCE</scope>
    <source>
        <strain evidence="3">CBS 7841</strain>
    </source>
</reference>
<evidence type="ECO:0000256" key="1">
    <source>
        <dbReference type="SAM" id="MobiDB-lite"/>
    </source>
</evidence>
<feature type="region of interest" description="Disordered" evidence="1">
    <location>
        <begin position="757"/>
        <end position="788"/>
    </location>
</feature>
<feature type="region of interest" description="Disordered" evidence="1">
    <location>
        <begin position="1"/>
        <end position="82"/>
    </location>
</feature>
<keyword evidence="4" id="KW-1185">Reference proteome</keyword>
<dbReference type="KEGG" id="cdep:91086459"/>
<keyword evidence="2" id="KW-0472">Membrane</keyword>
<evidence type="ECO:0000313" key="3">
    <source>
        <dbReference type="EMBL" id="WVN87071.1"/>
    </source>
</evidence>
<dbReference type="InterPro" id="IPR021369">
    <property type="entry name" value="DUF2985"/>
</dbReference>
<feature type="region of interest" description="Disordered" evidence="1">
    <location>
        <begin position="677"/>
        <end position="701"/>
    </location>
</feature>
<evidence type="ECO:0000256" key="2">
    <source>
        <dbReference type="SAM" id="Phobius"/>
    </source>
</evidence>
<feature type="compositionally biased region" description="Polar residues" evidence="1">
    <location>
        <begin position="73"/>
        <end position="82"/>
    </location>
</feature>
<feature type="compositionally biased region" description="Basic and acidic residues" evidence="1">
    <location>
        <begin position="149"/>
        <end position="174"/>
    </location>
</feature>
<dbReference type="RefSeq" id="XP_066067771.1">
    <property type="nucleotide sequence ID" value="XM_066211674.1"/>
</dbReference>
<organism evidence="3 4">
    <name type="scientific">Cryptococcus depauperatus CBS 7841</name>
    <dbReference type="NCBI Taxonomy" id="1295531"/>
    <lineage>
        <taxon>Eukaryota</taxon>
        <taxon>Fungi</taxon>
        <taxon>Dikarya</taxon>
        <taxon>Basidiomycota</taxon>
        <taxon>Agaricomycotina</taxon>
        <taxon>Tremellomycetes</taxon>
        <taxon>Tremellales</taxon>
        <taxon>Cryptococcaceae</taxon>
        <taxon>Cryptococcus</taxon>
    </lineage>
</organism>
<dbReference type="PANTHER" id="PTHR35872:SF2">
    <property type="entry name" value="INTEGRAL MEMBRANE PROTEIN (AFU_ORTHOLOGUE AFUA_5G07110)"/>
    <property type="match status" value="1"/>
</dbReference>
<proteinExistence type="predicted"/>
<feature type="compositionally biased region" description="Basic and acidic residues" evidence="1">
    <location>
        <begin position="685"/>
        <end position="701"/>
    </location>
</feature>
<evidence type="ECO:0000313" key="4">
    <source>
        <dbReference type="Proteomes" id="UP000094043"/>
    </source>
</evidence>
<feature type="compositionally biased region" description="Low complexity" evidence="1">
    <location>
        <begin position="54"/>
        <end position="64"/>
    </location>
</feature>
<name>A0AAJ8JRL0_9TREE</name>
<dbReference type="Pfam" id="PF11204">
    <property type="entry name" value="DUF2985"/>
    <property type="match status" value="1"/>
</dbReference>
<keyword evidence="2" id="KW-0812">Transmembrane</keyword>
<feature type="transmembrane region" description="Helical" evidence="2">
    <location>
        <begin position="425"/>
        <end position="446"/>
    </location>
</feature>
<protein>
    <submittedName>
        <fullName evidence="3">Uncharacterized protein</fullName>
    </submittedName>
</protein>
<sequence>MPPPPPAIDTATSAPPARRNRRVTILSPTTSSVLADLRSELSTAPITAPEANLAGSPSHASHSGPGRRRAHTISVSIPNTRSNLNGLASKLLLKKQRSTDVEQGLGESSGHPLPSSTAYSSDIGGHGSQKQGQRRPRKESSPVIFDLPLPHHDDEEGDGSHQNEPAEGHGKRELGDDMVGVLDVIDPHVSTVNHLQNMCNSVMVPYIPGLWTRRPEVELPETSSDESLALLQGQSSGSYPPTSRFRSSSRLRQPSISLTKYIPGRRNSVKNHVNGVTKDSELYRNNGLPFSAPVVPADDWRGARPLAIPEKPDSTEPHVRTDLSKDSNTLERIESDPVLSKRQVEGIAEEPGSTTILNLSEKNISTPLSRTSSASLSADIISIQKSTPLDKHVKHVLSSSSRQKLLRVLSGLWAFVKTPMGFITAVYGFCVVFWGAAIVLFLLGWIHTGSKYRKNVWVEISSQVENGLFTITGVGLIPWRAVDTYRMSVIWTLKKRAERRRAKMGLPPVPDENDLPDPDTIPGYIHVLNSEETERLRRHQENFALSQTWYKPHATATHKAFPMKYALWNTIFMDLNSFFQCLLCGCMWGMNWHVRPAWTTGSLIPLSFLCGIGAAVLIYFGSVKTKKQQAVSDKLRYALGVGLVVGHPQVGLDIANMQTTRDGGVVVGIDHYDEDCVGNNRTGRKNKDDEGRAEDPENFENKISESQEALKTAPLRNLNQNVMPGHPHRRTTVTFGPSSSRHDFSLGQSQDDVQLNEKEREDQHHNRNRSKTLTVTATNSMEKPWQIK</sequence>